<keyword evidence="3" id="KW-1185">Reference proteome</keyword>
<evidence type="ECO:0000313" key="3">
    <source>
        <dbReference type="Proteomes" id="UP000195729"/>
    </source>
</evidence>
<dbReference type="KEGG" id="tci:A7K98_10995"/>
<gene>
    <name evidence="1" type="ORF">A7K98_10995</name>
    <name evidence="2" type="ORF">A7K99_10995</name>
</gene>
<proteinExistence type="predicted"/>
<dbReference type="OrthoDB" id="6503944at2"/>
<dbReference type="EMBL" id="CP015581">
    <property type="protein sequence ID" value="ARU98290.1"/>
    <property type="molecule type" value="Genomic_DNA"/>
</dbReference>
<reference evidence="3 4" key="1">
    <citation type="submission" date="2016-05" db="EMBL/GenBank/DDBJ databases">
        <title>Complete genome sequence of two 2,5-diketo-D-glunonic acid producing strain Tatumella citrea.</title>
        <authorList>
            <person name="Duan C."/>
            <person name="Yang J."/>
            <person name="Yang S."/>
        </authorList>
    </citation>
    <scope>NUCLEOTIDE SEQUENCE [LARGE SCALE GENOMIC DNA]</scope>
    <source>
        <strain evidence="2 3">ATCC 39140</strain>
        <strain evidence="1 4">DSM 13699</strain>
    </source>
</reference>
<dbReference type="RefSeq" id="WP_087488608.1">
    <property type="nucleotide sequence ID" value="NZ_CP015579.1"/>
</dbReference>
<evidence type="ECO:0000313" key="4">
    <source>
        <dbReference type="Proteomes" id="UP000195814"/>
    </source>
</evidence>
<evidence type="ECO:0000313" key="1">
    <source>
        <dbReference type="EMBL" id="ARU94250.1"/>
    </source>
</evidence>
<protein>
    <recommendedName>
        <fullName evidence="5">Flagellar regulatory protein FliZ</fullName>
    </recommendedName>
</protein>
<organism evidence="1 4">
    <name type="scientific">Tatumella citrea</name>
    <name type="common">Pantoea citrea</name>
    <dbReference type="NCBI Taxonomy" id="53336"/>
    <lineage>
        <taxon>Bacteria</taxon>
        <taxon>Pseudomonadati</taxon>
        <taxon>Pseudomonadota</taxon>
        <taxon>Gammaproteobacteria</taxon>
        <taxon>Enterobacterales</taxon>
        <taxon>Erwiniaceae</taxon>
        <taxon>Tatumella</taxon>
    </lineage>
</organism>
<evidence type="ECO:0000313" key="2">
    <source>
        <dbReference type="EMBL" id="ARU98290.1"/>
    </source>
</evidence>
<sequence length="173" mass="20061">MKTNYQRLSRYIRDYKYAQHHCNSCGSELSRVRLLLSGKLISHKDIMHMDHPVSAAQWQAFMARLEPVCRFCSTVSNGRQPTLFDIQAFKQALLADGCLCLATVREYVMRLRRLDQALTEQGYTPDKLPDYQSPELWDELLPEKSRINYRIALAKYACYFPAETPEAASADYR</sequence>
<dbReference type="Proteomes" id="UP000195729">
    <property type="component" value="Chromosome"/>
</dbReference>
<name>A0A1Y0LKT5_TATCI</name>
<evidence type="ECO:0008006" key="5">
    <source>
        <dbReference type="Google" id="ProtNLM"/>
    </source>
</evidence>
<dbReference type="AlphaFoldDB" id="A0A1Y0LKT5"/>
<dbReference type="EMBL" id="CP015579">
    <property type="protein sequence ID" value="ARU94250.1"/>
    <property type="molecule type" value="Genomic_DNA"/>
</dbReference>
<accession>A0A1Y0LKT5</accession>
<dbReference type="Proteomes" id="UP000195814">
    <property type="component" value="Chromosome"/>
</dbReference>